<evidence type="ECO:0000313" key="1">
    <source>
        <dbReference type="EMBL" id="QQV77303.1"/>
    </source>
</evidence>
<proteinExistence type="predicted"/>
<dbReference type="EMBL" id="CP061035">
    <property type="protein sequence ID" value="QQV77303.1"/>
    <property type="molecule type" value="Genomic_DNA"/>
</dbReference>
<keyword evidence="2" id="KW-1185">Reference proteome</keyword>
<dbReference type="Proteomes" id="UP000595894">
    <property type="component" value="Chromosome"/>
</dbReference>
<dbReference type="AlphaFoldDB" id="A0A974NV50"/>
<accession>A0A974NV50</accession>
<dbReference type="RefSeq" id="WP_202093685.1">
    <property type="nucleotide sequence ID" value="NZ_CP061035.1"/>
</dbReference>
<name>A0A974NV50_9SPHN</name>
<sequence>MVLLAFADAANDDGLTWIALKSERGKLDMQTKRSISRRLLSAHVASFQADGYAERHETVGKGGIWRVHATPANFARVSPATPAEIATPWQKLRGNH</sequence>
<organism evidence="1 2">
    <name type="scientific">Sphingomonas aliaeris</name>
    <dbReference type="NCBI Taxonomy" id="2759526"/>
    <lineage>
        <taxon>Bacteria</taxon>
        <taxon>Pseudomonadati</taxon>
        <taxon>Pseudomonadota</taxon>
        <taxon>Alphaproteobacteria</taxon>
        <taxon>Sphingomonadales</taxon>
        <taxon>Sphingomonadaceae</taxon>
        <taxon>Sphingomonas</taxon>
    </lineage>
</organism>
<protein>
    <submittedName>
        <fullName evidence="1">Uncharacterized protein</fullName>
    </submittedName>
</protein>
<gene>
    <name evidence="1" type="ORF">H5J25_00165</name>
</gene>
<evidence type="ECO:0000313" key="2">
    <source>
        <dbReference type="Proteomes" id="UP000595894"/>
    </source>
</evidence>
<reference evidence="2" key="1">
    <citation type="submission" date="2020-09" db="EMBL/GenBank/DDBJ databases">
        <title>Sphingomonas sp., a new species isolated from pork steak.</title>
        <authorList>
            <person name="Heidler von Heilborn D."/>
        </authorList>
    </citation>
    <scope>NUCLEOTIDE SEQUENCE [LARGE SCALE GENOMIC DNA]</scope>
</reference>
<dbReference type="KEGG" id="sari:H5J25_00165"/>